<reference evidence="3 4" key="1">
    <citation type="journal article" date="2018" name="Mol. Biol. Evol.">
        <title>Broad Genomic Sampling Reveals a Smut Pathogenic Ancestry of the Fungal Clade Ustilaginomycotina.</title>
        <authorList>
            <person name="Kijpornyongpan T."/>
            <person name="Mondo S.J."/>
            <person name="Barry K."/>
            <person name="Sandor L."/>
            <person name="Lee J."/>
            <person name="Lipzen A."/>
            <person name="Pangilinan J."/>
            <person name="LaButti K."/>
            <person name="Hainaut M."/>
            <person name="Henrissat B."/>
            <person name="Grigoriev I.V."/>
            <person name="Spatafora J.W."/>
            <person name="Aime M.C."/>
        </authorList>
    </citation>
    <scope>NUCLEOTIDE SEQUENCE [LARGE SCALE GENOMIC DNA]</scope>
    <source>
        <strain evidence="3 4">MCA 4198</strain>
    </source>
</reference>
<sequence length="593" mass="66096">MESHVATAWEPDRLTSLPTELSLLVLSFLDPPSLCRCQEVCKAWQSLAVKDGVWRSVALNLGYLPPGVIRAQDLCGPPADVRWCSNTNAYSLDYVKGVEPVQTQVRQGESVDYPSFLTTSSARGYYDGLVSFQDLCIRKWRVDAGWSATRERETGALRELQPEVRLIDAAPPLVHPATDLEEEVVEEEGRDVWRIKLDPVDRTIISTGQRGGVRVLCLDTKQVLWRLPQLATRQYPHVEFDRGFMVFDRMGHGHFEVWRAQRLAGADGQRGHFDHYATLASPRPPRALRFQYPNLVVATLDGHLLTWDIVSKTVVQDIDLEDSVHKDNVNYIDFDDEFIFLCGTGGKCVTAVSRKKGSIIWSLSMHFESNLPAPSTYLYERRSDRCEHYHLGKESLQRTDYKVVFRAWERLAPGQAPTEALCIPSMFADLFFGDDFDDPQPSTYEGFGSQLAVADGRAFCVAGRTLLIDLDPGRQSRANPSTIPFPSKDKLQSSETTDQSAAGCDEEVSTNEAGFAVYDSSIQGGIETDEGLYTASVTLSTCAQMDSTAAYCVCISIDNEEWDHLPTESHVLAVVAFDFAPPRKNDQGTSSQA</sequence>
<gene>
    <name evidence="3" type="ORF">FA10DRAFT_301339</name>
</gene>
<feature type="region of interest" description="Disordered" evidence="1">
    <location>
        <begin position="472"/>
        <end position="507"/>
    </location>
</feature>
<evidence type="ECO:0000313" key="3">
    <source>
        <dbReference type="EMBL" id="PWN90056.1"/>
    </source>
</evidence>
<protein>
    <recommendedName>
        <fullName evidence="2">F-box domain-containing protein</fullName>
    </recommendedName>
</protein>
<dbReference type="InterPro" id="IPR001810">
    <property type="entry name" value="F-box_dom"/>
</dbReference>
<dbReference type="STRING" id="215250.A0A316YLW0"/>
<keyword evidence="4" id="KW-1185">Reference proteome</keyword>
<organism evidence="3 4">
    <name type="scientific">Acaromyces ingoldii</name>
    <dbReference type="NCBI Taxonomy" id="215250"/>
    <lineage>
        <taxon>Eukaryota</taxon>
        <taxon>Fungi</taxon>
        <taxon>Dikarya</taxon>
        <taxon>Basidiomycota</taxon>
        <taxon>Ustilaginomycotina</taxon>
        <taxon>Exobasidiomycetes</taxon>
        <taxon>Exobasidiales</taxon>
        <taxon>Cryptobasidiaceae</taxon>
        <taxon>Acaromyces</taxon>
    </lineage>
</organism>
<proteinExistence type="predicted"/>
<dbReference type="GeneID" id="37046888"/>
<dbReference type="EMBL" id="KZ819636">
    <property type="protein sequence ID" value="PWN90056.1"/>
    <property type="molecule type" value="Genomic_DNA"/>
</dbReference>
<dbReference type="RefSeq" id="XP_025377254.1">
    <property type="nucleotide sequence ID" value="XM_025524972.1"/>
</dbReference>
<dbReference type="PROSITE" id="PS50181">
    <property type="entry name" value="FBOX"/>
    <property type="match status" value="1"/>
</dbReference>
<dbReference type="SUPFAM" id="SSF81383">
    <property type="entry name" value="F-box domain"/>
    <property type="match status" value="1"/>
</dbReference>
<feature type="domain" description="F-box" evidence="2">
    <location>
        <begin position="11"/>
        <end position="57"/>
    </location>
</feature>
<dbReference type="OrthoDB" id="550575at2759"/>
<evidence type="ECO:0000259" key="2">
    <source>
        <dbReference type="PROSITE" id="PS50181"/>
    </source>
</evidence>
<dbReference type="InterPro" id="IPR036047">
    <property type="entry name" value="F-box-like_dom_sf"/>
</dbReference>
<dbReference type="InterPro" id="IPR011047">
    <property type="entry name" value="Quinoprotein_ADH-like_sf"/>
</dbReference>
<dbReference type="Proteomes" id="UP000245768">
    <property type="component" value="Unassembled WGS sequence"/>
</dbReference>
<dbReference type="InParanoid" id="A0A316YLW0"/>
<dbReference type="Gene3D" id="1.20.1280.50">
    <property type="match status" value="1"/>
</dbReference>
<dbReference type="Pfam" id="PF12937">
    <property type="entry name" value="F-box-like"/>
    <property type="match status" value="1"/>
</dbReference>
<evidence type="ECO:0000256" key="1">
    <source>
        <dbReference type="SAM" id="MobiDB-lite"/>
    </source>
</evidence>
<dbReference type="Gene3D" id="2.130.10.10">
    <property type="entry name" value="YVTN repeat-like/Quinoprotein amine dehydrogenase"/>
    <property type="match status" value="1"/>
</dbReference>
<evidence type="ECO:0000313" key="4">
    <source>
        <dbReference type="Proteomes" id="UP000245768"/>
    </source>
</evidence>
<dbReference type="InterPro" id="IPR015943">
    <property type="entry name" value="WD40/YVTN_repeat-like_dom_sf"/>
</dbReference>
<name>A0A316YLW0_9BASI</name>
<dbReference type="SUPFAM" id="SSF50998">
    <property type="entry name" value="Quinoprotein alcohol dehydrogenase-like"/>
    <property type="match status" value="1"/>
</dbReference>
<dbReference type="AlphaFoldDB" id="A0A316YLW0"/>
<dbReference type="SMART" id="SM00256">
    <property type="entry name" value="FBOX"/>
    <property type="match status" value="1"/>
</dbReference>
<accession>A0A316YLW0</accession>